<dbReference type="Proteomes" id="UP000008080">
    <property type="component" value="Chromosome"/>
</dbReference>
<evidence type="ECO:0000313" key="2">
    <source>
        <dbReference type="Proteomes" id="UP000008080"/>
    </source>
</evidence>
<protein>
    <submittedName>
        <fullName evidence="1">Uncharacterized protein</fullName>
    </submittedName>
</protein>
<dbReference type="HOGENOM" id="CLU_3402281_0_0_7"/>
<dbReference type="KEGG" id="bba:Bd0780"/>
<keyword evidence="2" id="KW-1185">Reference proteome</keyword>
<name>Q6MPR5_BDEBA</name>
<reference evidence="1 2" key="1">
    <citation type="journal article" date="2004" name="Science">
        <title>A predator unmasked: life cycle of Bdellovibrio bacteriovorus from a genomic perspective.</title>
        <authorList>
            <person name="Rendulic S."/>
            <person name="Jagtap P."/>
            <person name="Rosinus A."/>
            <person name="Eppinger M."/>
            <person name="Baar C."/>
            <person name="Lanz C."/>
            <person name="Keller H."/>
            <person name="Lambert C."/>
            <person name="Evans K.J."/>
            <person name="Goesmann A."/>
            <person name="Meyer F."/>
            <person name="Sockett R.E."/>
            <person name="Schuster S.C."/>
        </authorList>
    </citation>
    <scope>NUCLEOTIDE SEQUENCE [LARGE SCALE GENOMIC DNA]</scope>
    <source>
        <strain evidence="2">ATCC 15356 / DSM 50701 / NCIMB 9529 / HD100</strain>
    </source>
</reference>
<accession>Q6MPR5</accession>
<sequence>MSTPFKAPCPARNLLETVEKSHCYVATCDS</sequence>
<gene>
    <name evidence="1" type="ordered locus">Bd0780</name>
</gene>
<proteinExistence type="predicted"/>
<organism evidence="1 2">
    <name type="scientific">Bdellovibrio bacteriovorus (strain ATCC 15356 / DSM 50701 / NCIMB 9529 / HD100)</name>
    <dbReference type="NCBI Taxonomy" id="264462"/>
    <lineage>
        <taxon>Bacteria</taxon>
        <taxon>Pseudomonadati</taxon>
        <taxon>Bdellovibrionota</taxon>
        <taxon>Bdellovibrionia</taxon>
        <taxon>Bdellovibrionales</taxon>
        <taxon>Pseudobdellovibrionaceae</taxon>
        <taxon>Bdellovibrio</taxon>
    </lineage>
</organism>
<evidence type="ECO:0000313" key="1">
    <source>
        <dbReference type="EMBL" id="CAE78732.1"/>
    </source>
</evidence>
<dbReference type="AlphaFoldDB" id="Q6MPR5"/>
<dbReference type="STRING" id="264462.Bd0780"/>
<dbReference type="EMBL" id="BX842648">
    <property type="protein sequence ID" value="CAE78732.1"/>
    <property type="molecule type" value="Genomic_DNA"/>
</dbReference>